<sequence length="241" mass="27277">MASNIRFYMTNFKNETFEFPLNPSELEFKRSSGNDKEKVVALGEIVRLASGVELGQTSINFTLPLDLSRRKSYWTSGNLTWRGTRGGEAYLQFLDDVFQNHEIVRVVFTNTAFNDLFVIDDFSYKLSGGGDEYEVSITLTQWRDYSPMIVKRNLRVRDNGQEKKVEQQQRPAPPAEIGLGTVVIVNGQLHRDSNGGGPGQTEVNARRKVNFIADGRQCPYHVTDMEGGWRGWVTAESVRAE</sequence>
<dbReference type="STRING" id="709323.GCA_001047135_01442"/>
<dbReference type="Proteomes" id="UP000064514">
    <property type="component" value="Unassembled WGS sequence"/>
</dbReference>
<proteinExistence type="predicted"/>
<dbReference type="RefSeq" id="WP_059394220.1">
    <property type="nucleotide sequence ID" value="NZ_DF968088.1"/>
</dbReference>
<accession>A0A3F3HH16</accession>
<organism evidence="1">
    <name type="scientific">Fructobacillus tropaeoli</name>
    <dbReference type="NCBI Taxonomy" id="709323"/>
    <lineage>
        <taxon>Bacteria</taxon>
        <taxon>Bacillati</taxon>
        <taxon>Bacillota</taxon>
        <taxon>Bacilli</taxon>
        <taxon>Lactobacillales</taxon>
        <taxon>Lactobacillaceae</taxon>
        <taxon>Fructobacillus</taxon>
    </lineage>
</organism>
<dbReference type="EMBL" id="DF968088">
    <property type="protein sequence ID" value="GAP04879.1"/>
    <property type="molecule type" value="Genomic_DNA"/>
</dbReference>
<protein>
    <submittedName>
        <fullName evidence="1">Uncharacterized protein</fullName>
    </submittedName>
</protein>
<name>A0A3F3HH16_9LACO</name>
<evidence type="ECO:0000313" key="1">
    <source>
        <dbReference type="EMBL" id="GAP04879.1"/>
    </source>
</evidence>
<gene>
    <name evidence="1" type="ORF">FTRO_0110140</name>
</gene>
<reference evidence="1" key="1">
    <citation type="journal article" date="2015" name="BMC Genomics">
        <title>Comparative genomics of Fructobacillus spp. and Leuconostoc spp. reveals niche-specific evolution of Fructobacillus spp.</title>
        <authorList>
            <person name="Endo A."/>
            <person name="Tanizawa Y."/>
            <person name="Tanaka N."/>
            <person name="Maeno S."/>
            <person name="Kumar H."/>
            <person name="Shiwa Y."/>
            <person name="Okada S."/>
            <person name="Yoshikawa H."/>
            <person name="Dicks L."/>
            <person name="Nakagawa J."/>
            <person name="Arita M."/>
        </authorList>
    </citation>
    <scope>NUCLEOTIDE SEQUENCE [LARGE SCALE GENOMIC DNA]</scope>
    <source>
        <strain evidence="1">F214-1</strain>
    </source>
</reference>
<dbReference type="AlphaFoldDB" id="A0A3F3HH16"/>